<dbReference type="OrthoDB" id="9811865at2"/>
<dbReference type="Pfam" id="PF13439">
    <property type="entry name" value="Glyco_transf_4"/>
    <property type="match status" value="1"/>
</dbReference>
<evidence type="ECO:0000259" key="2">
    <source>
        <dbReference type="Pfam" id="PF13439"/>
    </source>
</evidence>
<dbReference type="Pfam" id="PF00534">
    <property type="entry name" value="Glycos_transf_1"/>
    <property type="match status" value="1"/>
</dbReference>
<dbReference type="RefSeq" id="WP_026737138.1">
    <property type="nucleotide sequence ID" value="NZ_AP019822.1"/>
</dbReference>
<sequence>MKVLHVLAQLPLKTGSGVYFTNVIDGLKEESNIEQACIYATTAEYNINILNKANQYEVVFESENLPFSIAGMSDIMPYPNTLYKNMTDEMMSVWKKEFLKQLNAAKEKFNPDVILTHHLWILSSMVREVFPDKKVVAVCHNTDIRQSKQNPHIKEKHLQALKNVDKVLALSNKQIPEISELFGIDEKKMINIGGGYNEKIFYPPEKYPEKEKVELMYAGKFDDSKGFYELIEAFKKIEEKDKNVTIDLIGAITEKNKDRIEKAVGNSKNIKIYPPVDQKTLAEIMRKKDIFILPSYFEGIALIAVEALGSGLRVVATKIEALMELLGDELNGSEVIEYVDMPTIYDTDKAVEEEKPAFIIRLADKIEKIIERTREKREIDEALTEKIQRNSWKSKIEKIKEILAE</sequence>
<dbReference type="Proteomes" id="UP000321606">
    <property type="component" value="Chromosome"/>
</dbReference>
<evidence type="ECO:0000259" key="1">
    <source>
        <dbReference type="Pfam" id="PF00534"/>
    </source>
</evidence>
<evidence type="ECO:0000313" key="4">
    <source>
        <dbReference type="Proteomes" id="UP000321606"/>
    </source>
</evidence>
<organism evidence="3 4">
    <name type="scientific">Pseudoleptotrichia goodfellowii</name>
    <dbReference type="NCBI Taxonomy" id="157692"/>
    <lineage>
        <taxon>Bacteria</taxon>
        <taxon>Fusobacteriati</taxon>
        <taxon>Fusobacteriota</taxon>
        <taxon>Fusobacteriia</taxon>
        <taxon>Fusobacteriales</taxon>
        <taxon>Leptotrichiaceae</taxon>
        <taxon>Pseudoleptotrichia</taxon>
    </lineage>
</organism>
<dbReference type="Gene3D" id="3.40.50.2000">
    <property type="entry name" value="Glycogen Phosphorylase B"/>
    <property type="match status" value="2"/>
</dbReference>
<reference evidence="3 4" key="1">
    <citation type="submission" date="2019-07" db="EMBL/GenBank/DDBJ databases">
        <title>Complete Genome Sequence of Leptotrichia goodfellowii Strain JCM 16774.</title>
        <authorList>
            <person name="Watanabe S."/>
            <person name="Cui L."/>
        </authorList>
    </citation>
    <scope>NUCLEOTIDE SEQUENCE [LARGE SCALE GENOMIC DNA]</scope>
    <source>
        <strain evidence="3 4">JCM16774</strain>
    </source>
</reference>
<feature type="domain" description="Glycosyl transferase family 1" evidence="1">
    <location>
        <begin position="209"/>
        <end position="333"/>
    </location>
</feature>
<dbReference type="EMBL" id="AP019822">
    <property type="protein sequence ID" value="BBM35607.1"/>
    <property type="molecule type" value="Genomic_DNA"/>
</dbReference>
<dbReference type="InterPro" id="IPR001296">
    <property type="entry name" value="Glyco_trans_1"/>
</dbReference>
<evidence type="ECO:0000313" key="3">
    <source>
        <dbReference type="EMBL" id="BBM35607.1"/>
    </source>
</evidence>
<accession>A0A510J8V0</accession>
<keyword evidence="3" id="KW-0808">Transferase</keyword>
<protein>
    <submittedName>
        <fullName evidence="3">Glycosyltransferase, group 1 family protein</fullName>
    </submittedName>
</protein>
<dbReference type="AlphaFoldDB" id="A0A510J8V0"/>
<dbReference type="GO" id="GO:0016757">
    <property type="term" value="F:glycosyltransferase activity"/>
    <property type="evidence" value="ECO:0007669"/>
    <property type="project" value="InterPro"/>
</dbReference>
<dbReference type="CDD" id="cd03801">
    <property type="entry name" value="GT4_PimA-like"/>
    <property type="match status" value="1"/>
</dbReference>
<dbReference type="SUPFAM" id="SSF53756">
    <property type="entry name" value="UDP-Glycosyltransferase/glycogen phosphorylase"/>
    <property type="match status" value="1"/>
</dbReference>
<dbReference type="InterPro" id="IPR028098">
    <property type="entry name" value="Glyco_trans_4-like_N"/>
</dbReference>
<dbReference type="KEGG" id="lgo:JCM16774_0532"/>
<dbReference type="STRING" id="714315.GCA_000516535_00534"/>
<dbReference type="PANTHER" id="PTHR12526">
    <property type="entry name" value="GLYCOSYLTRANSFERASE"/>
    <property type="match status" value="1"/>
</dbReference>
<feature type="domain" description="Glycosyltransferase subfamily 4-like N-terminal" evidence="2">
    <location>
        <begin position="97"/>
        <end position="192"/>
    </location>
</feature>
<gene>
    <name evidence="3" type="ORF">JCM16774_0532</name>
</gene>
<dbReference type="PANTHER" id="PTHR12526:SF630">
    <property type="entry name" value="GLYCOSYLTRANSFERASE"/>
    <property type="match status" value="1"/>
</dbReference>
<name>A0A510J8V0_9FUSO</name>
<proteinExistence type="predicted"/>